<protein>
    <recommendedName>
        <fullName evidence="3">STAS/SEC14 domain-containing protein</fullName>
    </recommendedName>
</protein>
<dbReference type="Proteomes" id="UP000297739">
    <property type="component" value="Unassembled WGS sequence"/>
</dbReference>
<organism evidence="1 2">
    <name type="scientific">Hymenobacter elongatus</name>
    <dbReference type="NCBI Taxonomy" id="877208"/>
    <lineage>
        <taxon>Bacteria</taxon>
        <taxon>Pseudomonadati</taxon>
        <taxon>Bacteroidota</taxon>
        <taxon>Cytophagia</taxon>
        <taxon>Cytophagales</taxon>
        <taxon>Hymenobacteraceae</taxon>
        <taxon>Hymenobacter</taxon>
    </lineage>
</organism>
<name>A0A4Z0PEJ3_9BACT</name>
<dbReference type="OrthoDB" id="893408at2"/>
<proteinExistence type="predicted"/>
<accession>A0A4Z0PEJ3</accession>
<dbReference type="EMBL" id="SRLD01000065">
    <property type="protein sequence ID" value="TGE12617.1"/>
    <property type="molecule type" value="Genomic_DNA"/>
</dbReference>
<dbReference type="RefSeq" id="WP_135499602.1">
    <property type="nucleotide sequence ID" value="NZ_SRLD01000065.1"/>
</dbReference>
<reference evidence="1 2" key="1">
    <citation type="submission" date="2019-04" db="EMBL/GenBank/DDBJ databases">
        <authorList>
            <person name="Feng G."/>
            <person name="Zhang J."/>
            <person name="Zhu H."/>
        </authorList>
    </citation>
    <scope>NUCLEOTIDE SEQUENCE [LARGE SCALE GENOMIC DNA]</scope>
    <source>
        <strain evidence="1 2">JCM 17223</strain>
    </source>
</reference>
<evidence type="ECO:0000313" key="1">
    <source>
        <dbReference type="EMBL" id="TGE12617.1"/>
    </source>
</evidence>
<keyword evidence="2" id="KW-1185">Reference proteome</keyword>
<comment type="caution">
    <text evidence="1">The sequence shown here is derived from an EMBL/GenBank/DDBJ whole genome shotgun (WGS) entry which is preliminary data.</text>
</comment>
<evidence type="ECO:0000313" key="2">
    <source>
        <dbReference type="Proteomes" id="UP000297739"/>
    </source>
</evidence>
<evidence type="ECO:0008006" key="3">
    <source>
        <dbReference type="Google" id="ProtNLM"/>
    </source>
</evidence>
<gene>
    <name evidence="1" type="ORF">E5J99_20095</name>
</gene>
<sequence length="138" mass="15564">MALIPVFQSEIVEASYDEHYGWLYLDWKGVQHLTAVQQACRQLTDYLEATGCAKVLNDNTNVTQTSWELVAWVADSYLPLTTLLGLEYVAWVVSPQLDCRSNIDTLARAIRQKPQVAMFDTLAEACTWLSSVQVHAKL</sequence>
<dbReference type="AlphaFoldDB" id="A0A4Z0PEJ3"/>